<dbReference type="EMBL" id="BMYT01000001">
    <property type="protein sequence ID" value="GGX05180.1"/>
    <property type="molecule type" value="Genomic_DNA"/>
</dbReference>
<feature type="domain" description="Aldehyde oxidase/xanthine dehydrogenase a/b hammerhead" evidence="1">
    <location>
        <begin position="214"/>
        <end position="301"/>
    </location>
</feature>
<dbReference type="NCBIfam" id="TIGR01409">
    <property type="entry name" value="TAT_signal_seq"/>
    <property type="match status" value="1"/>
</dbReference>
<dbReference type="InterPro" id="IPR037165">
    <property type="entry name" value="AldOxase/xan_DH_Mopterin-bd_sf"/>
</dbReference>
<gene>
    <name evidence="2" type="ORF">GCM10011282_09440</name>
</gene>
<dbReference type="PIRSF" id="PIRSF036389">
    <property type="entry name" value="IOR_B"/>
    <property type="match status" value="1"/>
</dbReference>
<name>A0ABQ2X8P8_9BURK</name>
<dbReference type="SUPFAM" id="SSF56003">
    <property type="entry name" value="Molybdenum cofactor-binding domain"/>
    <property type="match status" value="2"/>
</dbReference>
<evidence type="ECO:0000313" key="2">
    <source>
        <dbReference type="EMBL" id="GGX05180.1"/>
    </source>
</evidence>
<sequence length="751" mass="81344">MKTVDLDLANSSRRDFLQQTSAGAGALVLASFWSTDANAQQSVSKSTAGAAFTPSALIKIDTDGSVTLISKQPEIGQGIKTSLPMVIAEELEVNWKDVKIVQGDLNPAYGSQFAGGSLSTPLNYDEFLKLGALARTMLIEAAAQNWKVAATECYAEKSKVFHQASKRQASYASLVSKAASLPVPDVKTVKLKDPAKYSLIGSRIGGVDNADIVTGKPLFGIDVKLPGMLYAVYEKCPAFGGKVVSANLEAIKALPGVRDAFIIEGTDNLNGLMPGVAIIAESTWASFSARKQLKVVWDEGKVVNESWDDFSAKAMAASKQTGAINLRKDGDVNAALANAAKTVEASYSYPFISHASIEPQNCTAWYKPEDGSLEMWVPTQNPAAGQAIVTNILKIPKEKITLHMTRSGGGFGRRLSADYVIEAAAIAMKVKAPVKLTWSREDDMRHDHYRAGGFHFLRGGVDAKGKLTAWHNHFLTFANRVTRDGKSILQPGSGASLSGDEFPGRWVENCLLEQTPMETGVPMGPWRAPGSNVFAWVFHSFIDELAHAANRDPLEFRLEILGDKDVMQGTGERGQPYNVTRMRNVLKMVAEKSGWGKRKFPRGQGQGIAFHFSHRGYIAEVAEVTVSKEGQLKVDRVVVVTDIGSQIVNMSGAENQVQGSVIDGISTLMFPELDIQRGRIVQGNFGEYGLLRMPDSPTKIDVHFLKSNFPVTGLGEPAFPPLAPAVCNAIFAATGKRVRQLPLSRNDLRWS</sequence>
<accession>A0ABQ2X8P8</accession>
<protein>
    <submittedName>
        <fullName evidence="2">Isoquinoline 1-oxidoreductase subunit beta</fullName>
    </submittedName>
</protein>
<reference evidence="3" key="1">
    <citation type="journal article" date="2019" name="Int. J. Syst. Evol. Microbiol.">
        <title>The Global Catalogue of Microorganisms (GCM) 10K type strain sequencing project: providing services to taxonomists for standard genome sequencing and annotation.</title>
        <authorList>
            <consortium name="The Broad Institute Genomics Platform"/>
            <consortium name="The Broad Institute Genome Sequencing Center for Infectious Disease"/>
            <person name="Wu L."/>
            <person name="Ma J."/>
        </authorList>
    </citation>
    <scope>NUCLEOTIDE SEQUENCE [LARGE SCALE GENOMIC DNA]</scope>
    <source>
        <strain evidence="3">KCTC 23916</strain>
    </source>
</reference>
<evidence type="ECO:0000259" key="1">
    <source>
        <dbReference type="SMART" id="SM01008"/>
    </source>
</evidence>
<dbReference type="Pfam" id="PF20256">
    <property type="entry name" value="MoCoBD_2"/>
    <property type="match status" value="2"/>
</dbReference>
<organism evidence="2 3">
    <name type="scientific">Undibacterium macrobrachii</name>
    <dbReference type="NCBI Taxonomy" id="1119058"/>
    <lineage>
        <taxon>Bacteria</taxon>
        <taxon>Pseudomonadati</taxon>
        <taxon>Pseudomonadota</taxon>
        <taxon>Betaproteobacteria</taxon>
        <taxon>Burkholderiales</taxon>
        <taxon>Oxalobacteraceae</taxon>
        <taxon>Undibacterium</taxon>
    </lineage>
</organism>
<proteinExistence type="predicted"/>
<dbReference type="PANTHER" id="PTHR47495">
    <property type="entry name" value="ALDEHYDE DEHYDROGENASE"/>
    <property type="match status" value="1"/>
</dbReference>
<dbReference type="Proteomes" id="UP000620127">
    <property type="component" value="Unassembled WGS sequence"/>
</dbReference>
<dbReference type="InterPro" id="IPR012368">
    <property type="entry name" value="OxRdtase_Mopterin-bd_su_IorB"/>
</dbReference>
<dbReference type="SMART" id="SM01008">
    <property type="entry name" value="Ald_Xan_dh_C"/>
    <property type="match status" value="1"/>
</dbReference>
<dbReference type="PROSITE" id="PS51318">
    <property type="entry name" value="TAT"/>
    <property type="match status" value="1"/>
</dbReference>
<dbReference type="Pfam" id="PF02738">
    <property type="entry name" value="MoCoBD_1"/>
    <property type="match status" value="1"/>
</dbReference>
<dbReference type="PANTHER" id="PTHR47495:SF3">
    <property type="entry name" value="BLR6219 PROTEIN"/>
    <property type="match status" value="1"/>
</dbReference>
<dbReference type="InterPro" id="IPR008274">
    <property type="entry name" value="AldOxase/xan_DH_MoCoBD1"/>
</dbReference>
<dbReference type="InterPro" id="IPR000674">
    <property type="entry name" value="Ald_Oxase/Xan_DH_a/b"/>
</dbReference>
<dbReference type="InterPro" id="IPR006311">
    <property type="entry name" value="TAT_signal"/>
</dbReference>
<evidence type="ECO:0000313" key="3">
    <source>
        <dbReference type="Proteomes" id="UP000620127"/>
    </source>
</evidence>
<dbReference type="Gene3D" id="3.90.1170.50">
    <property type="entry name" value="Aldehyde oxidase/xanthine dehydrogenase, a/b hammerhead"/>
    <property type="match status" value="1"/>
</dbReference>
<keyword evidence="3" id="KW-1185">Reference proteome</keyword>
<dbReference type="Gene3D" id="3.30.365.10">
    <property type="entry name" value="Aldehyde oxidase/xanthine dehydrogenase, molybdopterin binding domain"/>
    <property type="match status" value="4"/>
</dbReference>
<comment type="caution">
    <text evidence="2">The sequence shown here is derived from an EMBL/GenBank/DDBJ whole genome shotgun (WGS) entry which is preliminary data.</text>
</comment>
<dbReference type="InterPro" id="IPR052516">
    <property type="entry name" value="N-heterocyclic_Hydroxylase"/>
</dbReference>
<dbReference type="InterPro" id="IPR019546">
    <property type="entry name" value="TAT_signal_bac_arc"/>
</dbReference>
<dbReference type="RefSeq" id="WP_189344809.1">
    <property type="nucleotide sequence ID" value="NZ_BMYT01000001.1"/>
</dbReference>
<dbReference type="InterPro" id="IPR046867">
    <property type="entry name" value="AldOxase/xan_DH_MoCoBD2"/>
</dbReference>